<name>A0A1W1WUJ8_9BACT</name>
<dbReference type="EMBL" id="FWWZ01000001">
    <property type="protein sequence ID" value="SMC09859.1"/>
    <property type="molecule type" value="Genomic_DNA"/>
</dbReference>
<dbReference type="SUPFAM" id="SSF53474">
    <property type="entry name" value="alpha/beta-Hydrolases"/>
    <property type="match status" value="1"/>
</dbReference>
<dbReference type="Gene3D" id="3.40.50.1820">
    <property type="entry name" value="alpha/beta hydrolase"/>
    <property type="match status" value="1"/>
</dbReference>
<reference evidence="2" key="1">
    <citation type="submission" date="2017-04" db="EMBL/GenBank/DDBJ databases">
        <authorList>
            <person name="Varghese N."/>
            <person name="Submissions S."/>
        </authorList>
    </citation>
    <scope>NUCLEOTIDE SEQUENCE [LARGE SCALE GENOMIC DNA]</scope>
    <source>
        <strain evidence="2">DSM 16512</strain>
    </source>
</reference>
<dbReference type="Proteomes" id="UP000192602">
    <property type="component" value="Unassembled WGS sequence"/>
</dbReference>
<dbReference type="NCBIfam" id="NF033854">
    <property type="entry name" value="esterase_BioV"/>
    <property type="match status" value="1"/>
</dbReference>
<dbReference type="RefSeq" id="WP_084276145.1">
    <property type="nucleotide sequence ID" value="NZ_AP026671.1"/>
</dbReference>
<accession>A0A1W1WUJ8</accession>
<protein>
    <submittedName>
        <fullName evidence="1">Uncharacterized protein</fullName>
    </submittedName>
</protein>
<organism evidence="1 2">
    <name type="scientific">Nitratiruptor tergarcus DSM 16512</name>
    <dbReference type="NCBI Taxonomy" id="1069081"/>
    <lineage>
        <taxon>Bacteria</taxon>
        <taxon>Pseudomonadati</taxon>
        <taxon>Campylobacterota</taxon>
        <taxon>Epsilonproteobacteria</taxon>
        <taxon>Nautiliales</taxon>
        <taxon>Nitratiruptoraceae</taxon>
        <taxon>Nitratiruptor</taxon>
    </lineage>
</organism>
<proteinExistence type="predicted"/>
<sequence>MKYFSGFGFKNEKVLFLSYLQRGDFVVAGFSKGAQKAVQEALTMIEQGKRVDTLQLLSPAFFNYLPKEQKHKEILTFVKNKDAYLHFFYKKALYPAKVDIEKFTTEPSLGELKELLFYEWKEEDLQLLQENGVTIEVYLGAKDKIVNADKAKEFFTPFAQVYLINNAGHLLR</sequence>
<evidence type="ECO:0000313" key="1">
    <source>
        <dbReference type="EMBL" id="SMC09859.1"/>
    </source>
</evidence>
<dbReference type="AlphaFoldDB" id="A0A1W1WUJ8"/>
<dbReference type="InterPro" id="IPR029058">
    <property type="entry name" value="AB_hydrolase_fold"/>
</dbReference>
<gene>
    <name evidence="1" type="ORF">SAMN05660197_1681</name>
</gene>
<evidence type="ECO:0000313" key="2">
    <source>
        <dbReference type="Proteomes" id="UP000192602"/>
    </source>
</evidence>
<dbReference type="OrthoDB" id="5343449at2"/>
<keyword evidence="2" id="KW-1185">Reference proteome</keyword>
<dbReference type="STRING" id="1069081.SAMN05660197_1681"/>